<dbReference type="SUPFAM" id="SSF53098">
    <property type="entry name" value="Ribonuclease H-like"/>
    <property type="match status" value="1"/>
</dbReference>
<dbReference type="PANTHER" id="PTHR35004:SF8">
    <property type="entry name" value="TRANSPOSASE RV3428C-RELATED"/>
    <property type="match status" value="1"/>
</dbReference>
<evidence type="ECO:0000313" key="5">
    <source>
        <dbReference type="Proteomes" id="UP001183629"/>
    </source>
</evidence>
<comment type="caution">
    <text evidence="4">The sequence shown here is derived from an EMBL/GenBank/DDBJ whole genome shotgun (WGS) entry which is preliminary data.</text>
</comment>
<name>A0AAE4CQU0_9ACTN</name>
<dbReference type="PROSITE" id="PS50994">
    <property type="entry name" value="INTEGRASE"/>
    <property type="match status" value="1"/>
</dbReference>
<dbReference type="InterPro" id="IPR012337">
    <property type="entry name" value="RNaseH-like_sf"/>
</dbReference>
<dbReference type="Pfam" id="PF00665">
    <property type="entry name" value="rve"/>
    <property type="match status" value="1"/>
</dbReference>
<dbReference type="InterPro" id="IPR036397">
    <property type="entry name" value="RNaseH_sf"/>
</dbReference>
<feature type="compositionally biased region" description="Basic and acidic residues" evidence="2">
    <location>
        <begin position="545"/>
        <end position="558"/>
    </location>
</feature>
<dbReference type="InterPro" id="IPR001584">
    <property type="entry name" value="Integrase_cat-core"/>
</dbReference>
<evidence type="ECO:0000256" key="2">
    <source>
        <dbReference type="SAM" id="MobiDB-lite"/>
    </source>
</evidence>
<feature type="region of interest" description="Disordered" evidence="2">
    <location>
        <begin position="532"/>
        <end position="558"/>
    </location>
</feature>
<sequence>MPFGERMARRTFHVIDITEILAHWYAGRSQYDVAGSLGVDRKTIRRYVEAAVAAGFVPGGTPPMSQEDWAPLVRQWFPHLTDTRLRQVTWPEFAKHHDYIVEMLRAGVTKATIHQRLRDEHGVAGSLASFKRYVTANLAEDAARDKVTVLRADPEPGLEGQIDYGLLGSWMDPRTGRSQRVWAFVMVLSHSRHMFVRPVISMDQASWTASHVEAFAFFGGSPARLIPDNLKTGVDKPDLYDPKLNRAYAELAAHYGVLVDPARARKPKDKPRVERQMPYIRDSWWKGREFTSLVEMQASALHWCREVAGQRKHRGLDGRTPIQVFDQAEAGTLTPLPVAAFTLAEWSRAKVGSDVHVKCGKALYSVPWRLIGQLVDIRATATMVQVFHHGELVKTHVRTDRGRATDVADYPPEKIAFHTRTPQWCRDRAEQTGPATAAVVAELLDGPALHRLRSAQAILNLAGKYSDDRLEAACRKAATADDPSYRTIRNILAAGLEDIEADRPTGDGGAPAFLHGPAGLFADIIPFPVPTPAAATSADTTSEPKPARQADAPHDAAS</sequence>
<dbReference type="InterPro" id="IPR054353">
    <property type="entry name" value="IstA-like_C"/>
</dbReference>
<protein>
    <submittedName>
        <fullName evidence="4">Transposase</fullName>
    </submittedName>
</protein>
<dbReference type="Gene3D" id="3.30.420.10">
    <property type="entry name" value="Ribonuclease H-like superfamily/Ribonuclease H"/>
    <property type="match status" value="1"/>
</dbReference>
<evidence type="ECO:0000256" key="1">
    <source>
        <dbReference type="ARBA" id="ARBA00009277"/>
    </source>
</evidence>
<comment type="similarity">
    <text evidence="1">Belongs to the transposase IS21/IS408/IS1162 family.</text>
</comment>
<gene>
    <name evidence="4" type="ORF">J2S44_002401</name>
</gene>
<dbReference type="Pfam" id="PF22483">
    <property type="entry name" value="Mu-transpos_C_2"/>
    <property type="match status" value="1"/>
</dbReference>
<evidence type="ECO:0000313" key="4">
    <source>
        <dbReference type="EMBL" id="MDR7322151.1"/>
    </source>
</evidence>
<feature type="domain" description="Integrase catalytic" evidence="3">
    <location>
        <begin position="152"/>
        <end position="329"/>
    </location>
</feature>
<dbReference type="GO" id="GO:0015074">
    <property type="term" value="P:DNA integration"/>
    <property type="evidence" value="ECO:0007669"/>
    <property type="project" value="InterPro"/>
</dbReference>
<feature type="compositionally biased region" description="Low complexity" evidence="2">
    <location>
        <begin position="532"/>
        <end position="541"/>
    </location>
</feature>
<dbReference type="GO" id="GO:0003676">
    <property type="term" value="F:nucleic acid binding"/>
    <property type="evidence" value="ECO:0007669"/>
    <property type="project" value="InterPro"/>
</dbReference>
<dbReference type="Proteomes" id="UP001183629">
    <property type="component" value="Unassembled WGS sequence"/>
</dbReference>
<reference evidence="4 5" key="1">
    <citation type="submission" date="2023-07" db="EMBL/GenBank/DDBJ databases">
        <title>Sequencing the genomes of 1000 actinobacteria strains.</title>
        <authorList>
            <person name="Klenk H.-P."/>
        </authorList>
    </citation>
    <scope>NUCLEOTIDE SEQUENCE [LARGE SCALE GENOMIC DNA]</scope>
    <source>
        <strain evidence="4 5">DSM 44711</strain>
    </source>
</reference>
<dbReference type="EMBL" id="JAVDYC010000001">
    <property type="protein sequence ID" value="MDR7322151.1"/>
    <property type="molecule type" value="Genomic_DNA"/>
</dbReference>
<dbReference type="NCBIfam" id="NF033546">
    <property type="entry name" value="transpos_IS21"/>
    <property type="match status" value="1"/>
</dbReference>
<keyword evidence="5" id="KW-1185">Reference proteome</keyword>
<accession>A0AAE4CQU0</accession>
<dbReference type="AlphaFoldDB" id="A0AAE4CQU0"/>
<evidence type="ECO:0000259" key="3">
    <source>
        <dbReference type="PROSITE" id="PS50994"/>
    </source>
</evidence>
<proteinExistence type="inferred from homology"/>
<dbReference type="PANTHER" id="PTHR35004">
    <property type="entry name" value="TRANSPOSASE RV3428C-RELATED"/>
    <property type="match status" value="1"/>
</dbReference>
<organism evidence="4 5">
    <name type="scientific">Catenuloplanes niger</name>
    <dbReference type="NCBI Taxonomy" id="587534"/>
    <lineage>
        <taxon>Bacteria</taxon>
        <taxon>Bacillati</taxon>
        <taxon>Actinomycetota</taxon>
        <taxon>Actinomycetes</taxon>
        <taxon>Micromonosporales</taxon>
        <taxon>Micromonosporaceae</taxon>
        <taxon>Catenuloplanes</taxon>
    </lineage>
</organism>